<keyword evidence="9" id="KW-0694">RNA-binding</keyword>
<evidence type="ECO:0000313" key="17">
    <source>
        <dbReference type="EMBL" id="CAK9156692.1"/>
    </source>
</evidence>
<reference evidence="17 18" key="1">
    <citation type="submission" date="2024-02" db="EMBL/GenBank/DDBJ databases">
        <authorList>
            <person name="Vignale AGUSTIN F."/>
            <person name="Sosa J E."/>
            <person name="Modenutti C."/>
        </authorList>
    </citation>
    <scope>NUCLEOTIDE SEQUENCE [LARGE SCALE GENOMIC DNA]</scope>
</reference>
<dbReference type="InterPro" id="IPR029063">
    <property type="entry name" value="SAM-dependent_MTases_sf"/>
</dbReference>
<dbReference type="PANTHER" id="PTHR21404">
    <property type="entry name" value="HEN1"/>
    <property type="match status" value="1"/>
</dbReference>
<dbReference type="EMBL" id="CAUOFW020002902">
    <property type="protein sequence ID" value="CAK9156692.1"/>
    <property type="molecule type" value="Genomic_DNA"/>
</dbReference>
<dbReference type="GO" id="GO:0003723">
    <property type="term" value="F:RNA binding"/>
    <property type="evidence" value="ECO:0007669"/>
    <property type="project" value="UniProtKB-KW"/>
</dbReference>
<evidence type="ECO:0000256" key="13">
    <source>
        <dbReference type="ARBA" id="ARBA00048418"/>
    </source>
</evidence>
<dbReference type="Pfam" id="PF18441">
    <property type="entry name" value="Hen1_Lam_C"/>
    <property type="match status" value="1"/>
</dbReference>
<evidence type="ECO:0000256" key="9">
    <source>
        <dbReference type="ARBA" id="ARBA00022884"/>
    </source>
</evidence>
<feature type="domain" description="HEN1 double-stranded RNA binding" evidence="15">
    <location>
        <begin position="254"/>
        <end position="397"/>
    </location>
</feature>
<evidence type="ECO:0000256" key="4">
    <source>
        <dbReference type="ARBA" id="ARBA00022603"/>
    </source>
</evidence>
<keyword evidence="7" id="KW-0479">Metal-binding</keyword>
<dbReference type="SUPFAM" id="SSF54534">
    <property type="entry name" value="FKBP-like"/>
    <property type="match status" value="1"/>
</dbReference>
<dbReference type="Pfam" id="PF21224">
    <property type="entry name" value="Hen1_LCD"/>
    <property type="match status" value="1"/>
</dbReference>
<dbReference type="Gene3D" id="3.40.50.150">
    <property type="entry name" value="Vaccinia Virus protein VP39"/>
    <property type="match status" value="1"/>
</dbReference>
<dbReference type="Pfam" id="PF00254">
    <property type="entry name" value="FKBP_C"/>
    <property type="match status" value="1"/>
</dbReference>
<gene>
    <name evidence="17" type="ORF">ILEXP_LOCUS25240</name>
</gene>
<evidence type="ECO:0000256" key="10">
    <source>
        <dbReference type="ARBA" id="ARBA00023158"/>
    </source>
</evidence>
<comment type="caution">
    <text evidence="17">The sequence shown here is derived from an EMBL/GenBank/DDBJ whole genome shotgun (WGS) entry which is preliminary data.</text>
</comment>
<evidence type="ECO:0000256" key="6">
    <source>
        <dbReference type="ARBA" id="ARBA00022691"/>
    </source>
</evidence>
<feature type="domain" description="Small RNA 2'-O-methyltransferase Hen1 La-motif C-terminal" evidence="16">
    <location>
        <begin position="119"/>
        <end position="251"/>
    </location>
</feature>
<evidence type="ECO:0000256" key="2">
    <source>
        <dbReference type="ARBA" id="ARBA00009026"/>
    </source>
</evidence>
<protein>
    <recommendedName>
        <fullName evidence="3">Small RNA 2'-O-methyltransferase</fullName>
        <ecNumber evidence="12">2.1.1.386</ecNumber>
    </recommendedName>
    <alternativeName>
        <fullName evidence="11">Rotamase</fullName>
    </alternativeName>
</protein>
<dbReference type="GO" id="GO:0016070">
    <property type="term" value="P:RNA metabolic process"/>
    <property type="evidence" value="ECO:0007669"/>
    <property type="project" value="UniProtKB-ARBA"/>
</dbReference>
<evidence type="ECO:0000259" key="15">
    <source>
        <dbReference type="Pfam" id="PF17842"/>
    </source>
</evidence>
<dbReference type="InterPro" id="IPR001179">
    <property type="entry name" value="PPIase_FKBP_dom"/>
</dbReference>
<evidence type="ECO:0000256" key="1">
    <source>
        <dbReference type="ARBA" id="ARBA00001946"/>
    </source>
</evidence>
<sequence length="715" mass="78590">MLRWLGVALSYAQFLSSLHPLSGHFRAALGREGHLRGSVPVSAIAIYDTKLNNLCKFLNPEVESNPCLVMLLVLRAAAKIPGSVSISEDRLSIQRLNSYPPEIIQSLTEQQSSLPENILIEVIRIPYSAEKPVETLTLHISANGYYLDVIAAELGAPDASEVLVSRTVGKASSETRLYFWPPESYLLDLSKEPCARDACQFERSLNSRASYFSGQVIYGDAILASIGYSRRSLDLFYEDVSLRSYHRLLIYKIPSGIYKLSREAILAAELPVAFTTRSNWRGSFPREILCTFCRQHRLSEPVFDTLSDTMESSPDLPGSWKKLKVTESGKEEVNGGSFVVGSKEPMGSGGTFRCEVKIFSKSRDLIIQCSPKGSYKKQSDAIQNAALKILSWLSTYFNNPGMSSEKLASIGSELEIQFYPLFKEFVLCPSVHNNWKSIGTQAYGLLNYNCINEPNATLEDSVSSINIEGPGSEVTPSSGSLACISYSISLVAKDKDIRERLEGSEEFEFEIGTGAVIPCLELVVTRMCMGQSAHFKMDLPPQELILAVAGDSARTFSLLSSGCCILDYTISLLRVTEPLEDRMEQALFSPPLSKQRVEYALQHIKASCAASLVDFGCGSGSLLDSLLEYPTSLEKIVGVDISKKSLARAAKTLHSKLSTSSDVGSPSKGIKSALLYEGSITNFDSRLYGFDIGTCLEVIASPFNNELLNFYRVHS</sequence>
<organism evidence="17 18">
    <name type="scientific">Ilex paraguariensis</name>
    <name type="common">yerba mate</name>
    <dbReference type="NCBI Taxonomy" id="185542"/>
    <lineage>
        <taxon>Eukaryota</taxon>
        <taxon>Viridiplantae</taxon>
        <taxon>Streptophyta</taxon>
        <taxon>Embryophyta</taxon>
        <taxon>Tracheophyta</taxon>
        <taxon>Spermatophyta</taxon>
        <taxon>Magnoliopsida</taxon>
        <taxon>eudicotyledons</taxon>
        <taxon>Gunneridae</taxon>
        <taxon>Pentapetalae</taxon>
        <taxon>asterids</taxon>
        <taxon>campanulids</taxon>
        <taxon>Aquifoliales</taxon>
        <taxon>Aquifoliaceae</taxon>
        <taxon>Ilex</taxon>
    </lineage>
</organism>
<dbReference type="Pfam" id="PF17842">
    <property type="entry name" value="dsRBD2"/>
    <property type="match status" value="1"/>
</dbReference>
<dbReference type="EC" id="2.1.1.386" evidence="12"/>
<keyword evidence="18" id="KW-1185">Reference proteome</keyword>
<dbReference type="GO" id="GO:0046872">
    <property type="term" value="F:metal ion binding"/>
    <property type="evidence" value="ECO:0007669"/>
    <property type="project" value="UniProtKB-KW"/>
</dbReference>
<evidence type="ECO:0000256" key="7">
    <source>
        <dbReference type="ARBA" id="ARBA00022723"/>
    </source>
</evidence>
<keyword evidence="6" id="KW-0949">S-adenosyl-L-methionine</keyword>
<evidence type="ECO:0000256" key="3">
    <source>
        <dbReference type="ARBA" id="ARBA00021330"/>
    </source>
</evidence>
<dbReference type="GO" id="GO:0032259">
    <property type="term" value="P:methylation"/>
    <property type="evidence" value="ECO:0007669"/>
    <property type="project" value="UniProtKB-KW"/>
</dbReference>
<dbReference type="SUPFAM" id="SSF53335">
    <property type="entry name" value="S-adenosyl-L-methionine-dependent methyltransferases"/>
    <property type="match status" value="1"/>
</dbReference>
<evidence type="ECO:0000256" key="12">
    <source>
        <dbReference type="ARBA" id="ARBA00035025"/>
    </source>
</evidence>
<dbReference type="PANTHER" id="PTHR21404:SF3">
    <property type="entry name" value="SMALL RNA 2'-O-METHYLTRANSFERASE"/>
    <property type="match status" value="1"/>
</dbReference>
<name>A0ABC8SIG9_9AQUA</name>
<dbReference type="Proteomes" id="UP001642360">
    <property type="component" value="Unassembled WGS sequence"/>
</dbReference>
<evidence type="ECO:0000256" key="5">
    <source>
        <dbReference type="ARBA" id="ARBA00022679"/>
    </source>
</evidence>
<dbReference type="AlphaFoldDB" id="A0ABC8SIG9"/>
<dbReference type="InterPro" id="IPR046357">
    <property type="entry name" value="PPIase_dom_sf"/>
</dbReference>
<accession>A0ABC8SIG9</accession>
<keyword evidence="8" id="KW-0460">Magnesium</keyword>
<keyword evidence="5" id="KW-0808">Transferase</keyword>
<dbReference type="GO" id="GO:0031047">
    <property type="term" value="P:regulatory ncRNA-mediated gene silencing"/>
    <property type="evidence" value="ECO:0007669"/>
    <property type="project" value="UniProtKB-KW"/>
</dbReference>
<evidence type="ECO:0000259" key="16">
    <source>
        <dbReference type="Pfam" id="PF18441"/>
    </source>
</evidence>
<comment type="catalytic activity">
    <reaction evidence="13">
        <text>small RNA 3'-end nucleotide + S-adenosyl-L-methionine = small RNA 3'-end 2'-O-methylnucleotide + S-adenosyl-L-homocysteine + H(+)</text>
        <dbReference type="Rhea" id="RHEA:37887"/>
        <dbReference type="Rhea" id="RHEA-COMP:10415"/>
        <dbReference type="Rhea" id="RHEA-COMP:10416"/>
        <dbReference type="ChEBI" id="CHEBI:15378"/>
        <dbReference type="ChEBI" id="CHEBI:57856"/>
        <dbReference type="ChEBI" id="CHEBI:59789"/>
        <dbReference type="ChEBI" id="CHEBI:74896"/>
        <dbReference type="ChEBI" id="CHEBI:74898"/>
        <dbReference type="EC" id="2.1.1.386"/>
    </reaction>
</comment>
<dbReference type="InterPro" id="IPR040870">
    <property type="entry name" value="HEN1_dsRBD2"/>
</dbReference>
<evidence type="ECO:0000259" key="14">
    <source>
        <dbReference type="Pfam" id="PF00254"/>
    </source>
</evidence>
<keyword evidence="10" id="KW-0943">RNA-mediated gene silencing</keyword>
<dbReference type="InterPro" id="IPR040813">
    <property type="entry name" value="Hen1_Lam_C"/>
</dbReference>
<feature type="domain" description="PPIase FKBP-type" evidence="14">
    <location>
        <begin position="475"/>
        <end position="537"/>
    </location>
</feature>
<comment type="similarity">
    <text evidence="2">Belongs to the methyltransferase superfamily. HEN1 family.</text>
</comment>
<keyword evidence="4" id="KW-0489">Methyltransferase</keyword>
<evidence type="ECO:0000256" key="8">
    <source>
        <dbReference type="ARBA" id="ARBA00022842"/>
    </source>
</evidence>
<proteinExistence type="inferred from homology"/>
<dbReference type="Gene3D" id="3.10.50.40">
    <property type="match status" value="1"/>
</dbReference>
<evidence type="ECO:0000313" key="18">
    <source>
        <dbReference type="Proteomes" id="UP001642360"/>
    </source>
</evidence>
<evidence type="ECO:0000256" key="11">
    <source>
        <dbReference type="ARBA" id="ARBA00029569"/>
    </source>
</evidence>
<comment type="cofactor">
    <cofactor evidence="1">
        <name>Mg(2+)</name>
        <dbReference type="ChEBI" id="CHEBI:18420"/>
    </cofactor>
</comment>
<dbReference type="InterPro" id="IPR026610">
    <property type="entry name" value="Hen1"/>
</dbReference>
<dbReference type="GO" id="GO:0090486">
    <property type="term" value="F:small RNA 2'-O-methyltransferase activity"/>
    <property type="evidence" value="ECO:0007669"/>
    <property type="project" value="UniProtKB-EC"/>
</dbReference>